<feature type="domain" description="Glycosyltransferase 61 catalytic" evidence="7">
    <location>
        <begin position="221"/>
        <end position="420"/>
    </location>
</feature>
<keyword evidence="4" id="KW-0808">Transferase</keyword>
<keyword evidence="9" id="KW-1185">Reference proteome</keyword>
<proteinExistence type="predicted"/>
<comment type="pathway">
    <text evidence="2">Glycan metabolism.</text>
</comment>
<dbReference type="GO" id="GO:0000139">
    <property type="term" value="C:Golgi membrane"/>
    <property type="evidence" value="ECO:0007669"/>
    <property type="project" value="UniProtKB-SubCell"/>
</dbReference>
<evidence type="ECO:0000256" key="2">
    <source>
        <dbReference type="ARBA" id="ARBA00004881"/>
    </source>
</evidence>
<gene>
    <name evidence="8" type="primary">gb26640</name>
    <name evidence="8" type="ORF">PR202_gb26640</name>
</gene>
<comment type="caution">
    <text evidence="8">The sequence shown here is derived from an EMBL/GenBank/DDBJ whole genome shotgun (WGS) entry which is preliminary data.</text>
</comment>
<sequence>MRCSEVKSGRSPKGRAQRYFLLGFVAGILLVLLTYLVSQQFSISSQYGDLQFLLVAESAVVITRARRITDKQKVNNAPDEETSEHSSRFDQSLRPLFQMTRVANRNECFLLVFILFSGRATEKSKVVCNTEGSFSESCEADGDVRVHGTSLSVSIVPTRSRSSERREWRIRAHARKSVDNIKKVTVTQLPDPSAAAPPCTVTYTAVPAILFAIGGHSGRNYWHDFADVLVPLFVASRRYDGEVVFLVSNIVQPKWLDKYKAFLHRLSRYELVDLDSDAHHVRCFPHVTVGIRIDKEFTIVPELSPGGDGRRLLTMADFTGFLRETYALPRHAAINLAREQPGKRPRLLLIHRGHYRRLVNEQEIARAAEAAGFDAVVTELRGDTPVGEQALLVNSFDALLGVHGAGLTNAAFLPPGGVVIQVVPYGKMEFIARAEFSEPAADMGLKYLDYSVSVEESTLLEMLGAEHPVIKDPDSVHRSGWGMIDEYYLRKQDVRINVTRFAPTLALAFEHLRRRQQ</sequence>
<dbReference type="PANTHER" id="PTHR20961:SF83">
    <property type="entry name" value="GLYCOSYLTRANSFERASE FAMILY 61 PROTEIN"/>
    <property type="match status" value="1"/>
</dbReference>
<comment type="subcellular location">
    <subcellularLocation>
        <location evidence="1">Golgi apparatus membrane</location>
        <topology evidence="1">Single-pass type II membrane protein</topology>
    </subcellularLocation>
</comment>
<dbReference type="PANTHER" id="PTHR20961">
    <property type="entry name" value="GLYCOSYLTRANSFERASE"/>
    <property type="match status" value="1"/>
</dbReference>
<evidence type="ECO:0000256" key="5">
    <source>
        <dbReference type="ARBA" id="ARBA00023180"/>
    </source>
</evidence>
<keyword evidence="6" id="KW-0472">Membrane</keyword>
<dbReference type="InterPro" id="IPR049625">
    <property type="entry name" value="Glyco_transf_61_cat"/>
</dbReference>
<feature type="transmembrane region" description="Helical" evidence="6">
    <location>
        <begin position="20"/>
        <end position="37"/>
    </location>
</feature>
<dbReference type="Proteomes" id="UP001054889">
    <property type="component" value="Unassembled WGS sequence"/>
</dbReference>
<evidence type="ECO:0000313" key="8">
    <source>
        <dbReference type="EMBL" id="GJN37661.1"/>
    </source>
</evidence>
<evidence type="ECO:0000259" key="7">
    <source>
        <dbReference type="Pfam" id="PF04577"/>
    </source>
</evidence>
<dbReference type="Pfam" id="PF04577">
    <property type="entry name" value="Glyco_transf_61"/>
    <property type="match status" value="1"/>
</dbReference>
<dbReference type="AlphaFoldDB" id="A0AAV5FRN4"/>
<evidence type="ECO:0000256" key="3">
    <source>
        <dbReference type="ARBA" id="ARBA00022676"/>
    </source>
</evidence>
<dbReference type="EMBL" id="BQKI01000095">
    <property type="protein sequence ID" value="GJN37661.1"/>
    <property type="molecule type" value="Genomic_DNA"/>
</dbReference>
<evidence type="ECO:0000313" key="9">
    <source>
        <dbReference type="Proteomes" id="UP001054889"/>
    </source>
</evidence>
<dbReference type="GO" id="GO:0016763">
    <property type="term" value="F:pentosyltransferase activity"/>
    <property type="evidence" value="ECO:0007669"/>
    <property type="project" value="UniProtKB-ARBA"/>
</dbReference>
<evidence type="ECO:0000256" key="1">
    <source>
        <dbReference type="ARBA" id="ARBA00004323"/>
    </source>
</evidence>
<dbReference type="InterPro" id="IPR007657">
    <property type="entry name" value="Glycosyltransferase_61"/>
</dbReference>
<keyword evidence="6" id="KW-1133">Transmembrane helix</keyword>
<evidence type="ECO:0000256" key="4">
    <source>
        <dbReference type="ARBA" id="ARBA00022679"/>
    </source>
</evidence>
<name>A0AAV5FRN4_ELECO</name>
<keyword evidence="6" id="KW-0812">Transmembrane</keyword>
<organism evidence="8 9">
    <name type="scientific">Eleusine coracana subsp. coracana</name>
    <dbReference type="NCBI Taxonomy" id="191504"/>
    <lineage>
        <taxon>Eukaryota</taxon>
        <taxon>Viridiplantae</taxon>
        <taxon>Streptophyta</taxon>
        <taxon>Embryophyta</taxon>
        <taxon>Tracheophyta</taxon>
        <taxon>Spermatophyta</taxon>
        <taxon>Magnoliopsida</taxon>
        <taxon>Liliopsida</taxon>
        <taxon>Poales</taxon>
        <taxon>Poaceae</taxon>
        <taxon>PACMAD clade</taxon>
        <taxon>Chloridoideae</taxon>
        <taxon>Cynodonteae</taxon>
        <taxon>Eleusininae</taxon>
        <taxon>Eleusine</taxon>
    </lineage>
</organism>
<keyword evidence="5" id="KW-0325">Glycoprotein</keyword>
<evidence type="ECO:0000256" key="6">
    <source>
        <dbReference type="SAM" id="Phobius"/>
    </source>
</evidence>
<protein>
    <recommendedName>
        <fullName evidence="7">Glycosyltransferase 61 catalytic domain-containing protein</fullName>
    </recommendedName>
</protein>
<reference evidence="8" key="1">
    <citation type="journal article" date="2018" name="DNA Res.">
        <title>Multiple hybrid de novo genome assembly of finger millet, an orphan allotetraploid crop.</title>
        <authorList>
            <person name="Hatakeyama M."/>
            <person name="Aluri S."/>
            <person name="Balachadran M.T."/>
            <person name="Sivarajan S.R."/>
            <person name="Patrignani A."/>
            <person name="Gruter S."/>
            <person name="Poveda L."/>
            <person name="Shimizu-Inatsugi R."/>
            <person name="Baeten J."/>
            <person name="Francoijs K.J."/>
            <person name="Nataraja K.N."/>
            <person name="Reddy Y.A.N."/>
            <person name="Phadnis S."/>
            <person name="Ravikumar R.L."/>
            <person name="Schlapbach R."/>
            <person name="Sreeman S.M."/>
            <person name="Shimizu K.K."/>
        </authorList>
    </citation>
    <scope>NUCLEOTIDE SEQUENCE</scope>
</reference>
<keyword evidence="3" id="KW-0328">Glycosyltransferase</keyword>
<reference evidence="8" key="2">
    <citation type="submission" date="2021-12" db="EMBL/GenBank/DDBJ databases">
        <title>Resequencing data analysis of finger millet.</title>
        <authorList>
            <person name="Hatakeyama M."/>
            <person name="Aluri S."/>
            <person name="Balachadran M.T."/>
            <person name="Sivarajan S.R."/>
            <person name="Poveda L."/>
            <person name="Shimizu-Inatsugi R."/>
            <person name="Schlapbach R."/>
            <person name="Sreeman S.M."/>
            <person name="Shimizu K.K."/>
        </authorList>
    </citation>
    <scope>NUCLEOTIDE SEQUENCE</scope>
</reference>
<accession>A0AAV5FRN4</accession>